<gene>
    <name evidence="1" type="ORF">PXH66_03090</name>
</gene>
<dbReference type="Pfam" id="PF20319">
    <property type="entry name" value="DUF6614"/>
    <property type="match status" value="1"/>
</dbReference>
<keyword evidence="2" id="KW-1185">Reference proteome</keyword>
<reference evidence="1" key="1">
    <citation type="submission" date="2023-03" db="EMBL/GenBank/DDBJ databases">
        <title>Lomoglobus Profundus gen. nov., sp. nov., a novel member of the phylum Verrucomicrobia, isolated from deep-marine sediment of South China Sea.</title>
        <authorList>
            <person name="Ahmad T."/>
            <person name="Ishaq S.E."/>
            <person name="Wang F."/>
        </authorList>
    </citation>
    <scope>NUCLEOTIDE SEQUENCE</scope>
    <source>
        <strain evidence="1">LMO-M01</strain>
    </source>
</reference>
<dbReference type="Proteomes" id="UP001218638">
    <property type="component" value="Chromosome"/>
</dbReference>
<dbReference type="AlphaFoldDB" id="A0AAF0I1K5"/>
<protein>
    <submittedName>
        <fullName evidence="1">Uncharacterized protein</fullName>
    </submittedName>
</protein>
<accession>A0AAF0I1K5</accession>
<proteinExistence type="predicted"/>
<dbReference type="RefSeq" id="WP_330930362.1">
    <property type="nucleotide sequence ID" value="NZ_CP119075.1"/>
</dbReference>
<dbReference type="InterPro" id="IPR046722">
    <property type="entry name" value="DUF6614"/>
</dbReference>
<dbReference type="KEGG" id="slom:PXH66_03090"/>
<sequence>MLHYPVWFDLKPGVEEASGLGTVREFLASLTQTEEANAFRLLRNTGERPRTPLPRYHALVEFTDQAALDIAMKAQATRGIFHGFHGAVVDVVSNFHVEIFDALDS</sequence>
<organism evidence="1 2">
    <name type="scientific">Synoicihabitans lomoniglobus</name>
    <dbReference type="NCBI Taxonomy" id="2909285"/>
    <lineage>
        <taxon>Bacteria</taxon>
        <taxon>Pseudomonadati</taxon>
        <taxon>Verrucomicrobiota</taxon>
        <taxon>Opitutia</taxon>
        <taxon>Opitutales</taxon>
        <taxon>Opitutaceae</taxon>
        <taxon>Synoicihabitans</taxon>
    </lineage>
</organism>
<evidence type="ECO:0000313" key="2">
    <source>
        <dbReference type="Proteomes" id="UP001218638"/>
    </source>
</evidence>
<dbReference type="EMBL" id="CP119075">
    <property type="protein sequence ID" value="WED65832.1"/>
    <property type="molecule type" value="Genomic_DNA"/>
</dbReference>
<name>A0AAF0I1K5_9BACT</name>
<evidence type="ECO:0000313" key="1">
    <source>
        <dbReference type="EMBL" id="WED65832.1"/>
    </source>
</evidence>